<dbReference type="InterPro" id="IPR017900">
    <property type="entry name" value="4Fe4S_Fe_S_CS"/>
</dbReference>
<keyword evidence="6" id="KW-0677">Repeat</keyword>
<protein>
    <submittedName>
        <fullName evidence="15">RnfABCDGE type electron transport complex subunit B</fullName>
    </submittedName>
</protein>
<evidence type="ECO:0000256" key="7">
    <source>
        <dbReference type="ARBA" id="ARBA00022967"/>
    </source>
</evidence>
<dbReference type="PROSITE" id="PS51379">
    <property type="entry name" value="4FE4S_FER_2"/>
    <property type="match status" value="2"/>
</dbReference>
<evidence type="ECO:0000256" key="4">
    <source>
        <dbReference type="ARBA" id="ARBA00022519"/>
    </source>
</evidence>
<evidence type="ECO:0000256" key="6">
    <source>
        <dbReference type="ARBA" id="ARBA00022737"/>
    </source>
</evidence>
<evidence type="ECO:0000256" key="9">
    <source>
        <dbReference type="ARBA" id="ARBA00023004"/>
    </source>
</evidence>
<keyword evidence="1" id="KW-0813">Transport</keyword>
<dbReference type="InterPro" id="IPR007202">
    <property type="entry name" value="4Fe-4S_dom"/>
</dbReference>
<accession>A0ABT4M1W3</accession>
<keyword evidence="16" id="KW-1185">Reference proteome</keyword>
<evidence type="ECO:0000256" key="3">
    <source>
        <dbReference type="ARBA" id="ARBA00022485"/>
    </source>
</evidence>
<keyword evidence="7" id="KW-1278">Translocase</keyword>
<reference evidence="15" key="1">
    <citation type="submission" date="2022-12" db="EMBL/GenBank/DDBJ databases">
        <title>Bacterial isolates from different developmental stages of Nematostella vectensis.</title>
        <authorList>
            <person name="Fraune S."/>
        </authorList>
    </citation>
    <scope>NUCLEOTIDE SEQUENCE</scope>
    <source>
        <strain evidence="15">G21619-S1</strain>
    </source>
</reference>
<feature type="domain" description="4Fe-4S ferredoxin-type" evidence="13">
    <location>
        <begin position="86"/>
        <end position="115"/>
    </location>
</feature>
<evidence type="ECO:0000256" key="12">
    <source>
        <dbReference type="SAM" id="MobiDB-lite"/>
    </source>
</evidence>
<dbReference type="InterPro" id="IPR050294">
    <property type="entry name" value="RnfB_subfamily"/>
</dbReference>
<dbReference type="Gene3D" id="3.30.70.20">
    <property type="match status" value="1"/>
</dbReference>
<dbReference type="Proteomes" id="UP001068379">
    <property type="component" value="Unassembled WGS sequence"/>
</dbReference>
<feature type="domain" description="4Fe-4S ferredoxin-type" evidence="13">
    <location>
        <begin position="117"/>
        <end position="145"/>
    </location>
</feature>
<evidence type="ECO:0000256" key="10">
    <source>
        <dbReference type="ARBA" id="ARBA00023014"/>
    </source>
</evidence>
<evidence type="ECO:0000313" key="16">
    <source>
        <dbReference type="Proteomes" id="UP001068379"/>
    </source>
</evidence>
<evidence type="ECO:0000259" key="13">
    <source>
        <dbReference type="PROSITE" id="PS51379"/>
    </source>
</evidence>
<evidence type="ECO:0000313" key="15">
    <source>
        <dbReference type="EMBL" id="MCZ4329290.1"/>
    </source>
</evidence>
<proteinExistence type="predicted"/>
<dbReference type="PANTHER" id="PTHR42859:SF3">
    <property type="entry name" value="ION-TRANSLOCATING OXIDOREDUCTASE COMPLEX SUBUNIT B"/>
    <property type="match status" value="1"/>
</dbReference>
<keyword evidence="4" id="KW-0997">Cell inner membrane</keyword>
<dbReference type="PANTHER" id="PTHR42859">
    <property type="entry name" value="OXIDOREDUCTASE"/>
    <property type="match status" value="1"/>
</dbReference>
<dbReference type="PROSITE" id="PS51656">
    <property type="entry name" value="4FE4S"/>
    <property type="match status" value="1"/>
</dbReference>
<keyword evidence="2" id="KW-1003">Cell membrane</keyword>
<keyword evidence="10" id="KW-0411">Iron-sulfur</keyword>
<dbReference type="Gene3D" id="1.10.15.40">
    <property type="entry name" value="Electron transport complex subunit B, putative Fe-S cluster"/>
    <property type="match status" value="1"/>
</dbReference>
<keyword evidence="5" id="KW-0479">Metal-binding</keyword>
<dbReference type="Pfam" id="PF14697">
    <property type="entry name" value="Fer4_21"/>
    <property type="match status" value="1"/>
</dbReference>
<organism evidence="15 16">
    <name type="scientific">Castellaniella denitrificans</name>
    <dbReference type="NCBI Taxonomy" id="56119"/>
    <lineage>
        <taxon>Bacteria</taxon>
        <taxon>Pseudomonadati</taxon>
        <taxon>Pseudomonadota</taxon>
        <taxon>Betaproteobacteria</taxon>
        <taxon>Burkholderiales</taxon>
        <taxon>Alcaligenaceae</taxon>
        <taxon>Castellaniella</taxon>
    </lineage>
</organism>
<evidence type="ECO:0000256" key="2">
    <source>
        <dbReference type="ARBA" id="ARBA00022475"/>
    </source>
</evidence>
<dbReference type="InterPro" id="IPR017896">
    <property type="entry name" value="4Fe4S_Fe-S-bd"/>
</dbReference>
<dbReference type="InterPro" id="IPR010207">
    <property type="entry name" value="Elect_transpt_cplx_RnfB/RsxB"/>
</dbReference>
<comment type="caution">
    <text evidence="15">The sequence shown here is derived from an EMBL/GenBank/DDBJ whole genome shotgun (WGS) entry which is preliminary data.</text>
</comment>
<dbReference type="RefSeq" id="WP_269357239.1">
    <property type="nucleotide sequence ID" value="NZ_JAPWHE010000002.1"/>
</dbReference>
<keyword evidence="9" id="KW-0408">Iron</keyword>
<gene>
    <name evidence="15" type="ORF">O4H32_04885</name>
</gene>
<evidence type="ECO:0000256" key="5">
    <source>
        <dbReference type="ARBA" id="ARBA00022723"/>
    </source>
</evidence>
<evidence type="ECO:0000259" key="14">
    <source>
        <dbReference type="PROSITE" id="PS51656"/>
    </source>
</evidence>
<feature type="region of interest" description="Disordered" evidence="12">
    <location>
        <begin position="167"/>
        <end position="213"/>
    </location>
</feature>
<keyword evidence="3" id="KW-0004">4Fe-4S</keyword>
<evidence type="ECO:0000256" key="8">
    <source>
        <dbReference type="ARBA" id="ARBA00022982"/>
    </source>
</evidence>
<keyword evidence="11" id="KW-0472">Membrane</keyword>
<keyword evidence="8" id="KW-0249">Electron transport</keyword>
<dbReference type="NCBIfam" id="TIGR01944">
    <property type="entry name" value="rnfB"/>
    <property type="match status" value="1"/>
</dbReference>
<dbReference type="Pfam" id="PF04060">
    <property type="entry name" value="FeS"/>
    <property type="match status" value="1"/>
</dbReference>
<evidence type="ECO:0000256" key="1">
    <source>
        <dbReference type="ARBA" id="ARBA00022448"/>
    </source>
</evidence>
<dbReference type="SUPFAM" id="SSF54862">
    <property type="entry name" value="4Fe-4S ferredoxins"/>
    <property type="match status" value="1"/>
</dbReference>
<dbReference type="PROSITE" id="PS00198">
    <property type="entry name" value="4FE4S_FER_1"/>
    <property type="match status" value="1"/>
</dbReference>
<evidence type="ECO:0000256" key="11">
    <source>
        <dbReference type="ARBA" id="ARBA00023136"/>
    </source>
</evidence>
<name>A0ABT4M1W3_9BURK</name>
<dbReference type="EMBL" id="JAPWHE010000002">
    <property type="protein sequence ID" value="MCZ4329290.1"/>
    <property type="molecule type" value="Genomic_DNA"/>
</dbReference>
<feature type="domain" description="4Fe-4S" evidence="14">
    <location>
        <begin position="10"/>
        <end position="70"/>
    </location>
</feature>
<sequence length="213" mass="22848">MYAVPRAFPPAVPTLTDTLDALLPQTQCTQCGYDGCRPYAQAMAEGLADTNRCPPGGPGVIEALSRTLNRPARPLDPDCGTHQPFRVALIDETHCIGCTLCIQACPVDAILGANQCMHTVIEADCTGCERCVAPCPVDCIAMIPAGRDWTAEDADTARARYQARNVRLRSRHDEDAGPAARTLANKPVLTAPDSGDKQDRIAQALARARARRP</sequence>